<dbReference type="Gene3D" id="3.40.50.1820">
    <property type="entry name" value="alpha/beta hydrolase"/>
    <property type="match status" value="1"/>
</dbReference>
<sequence length="2318" mass="240414">MPTSIVELLRLHAAERPDRIAYESGGRRLTFAELADRTRRFAAGLAARGVGRGEPVLVCLPAGLDAVVAVLGVVRAAAIGVPVNPRSSTSELAAFVADCRPKLVVNADSFVAVEAAGTGPARDDLGPDEDTWIHYTSGSTGSPKGVLSSQAQWLDTVGRVLARLEVGPDDRLLWPLPLHHALGHARCVLGVLVTGATATILDHPSDAELIDALASAAPTVLTGVPTTYHRLLAGLGERRLRVPSLRVCVTGGAPCPAEMRLSVRDALGVPLVNSYGSTETCGAIALETPGVVPVEGSVGRLTGFEARIVRPDTGATLPPGAEGELWLRGPGIMRGYHNKPEATAEVLTDGWYHTGDLARLVDGDLLVLTGRARDLIIRGGQNVHPAEIEEVLLGLPGVADAMVAGRPHHRLGQVAIGYVVPAGPGVDPVALLAACRSRLSAGRAPDEIRLVTAIPRTDTGKVLRHQPLAGADGAAADGTAADGAAADPIAIVAMACRYPGGVRSPEDLWDLVDQETDAITDFPADRGWDPGLYDPDPDRAGHSYTRSGGFLHDATGFDPAPFGIGPAEALAMDPQQRLLLETAWELWERAGIDPAAVRGSDTGTYVGLMYRDYANSAGDPSAELEAHLGLGSAGSVASGRIAYTFGLTGPAVTVDTACSSSLVALHWAARALRSGECALAIAGGATVMSTPGPFLGFSRLRGLAPDGRVKAFSAEADGTGWAEGAGLLLLERLSDARRLGHPVLGLLRGSAVGSDGASNGLAAPHGPAQQRVLRAALADARLAPAEVDVAEAHGTGTALGDPIEAQALLAVYGRDRPAGRPLWLGTLKSNIGHTQAAAGVAGVIKMIEAMRHGRMPRTLHADHPTDKVDWTAGDVSLLTTARPWPAGERPRRAAVSSFGISGTNAHVIIEEAPADSDRSARPDRSGPVESGLPLLLSGADEAGLRAQAARLPAAGPISAAALGTRAAQRRRAAVTGGRDGWVDGLAALAAGAAHPGVVVGDGRPAGRVAFLFPGQGAQRPGMRELLSHPLFRDAYDEVLGKFDPMPADADPDRTEHAQPMLFAFGVAAFRLLRSWGVRPDVLVGHSVGELAAAHVAGILSLDDAVRLVGARARLMGALPPGGAMVAVDAAEADVRPLLGERAGLAAVNGPRSVTLSGDEDAVARIAATLRERGHRVTALRVSHAFHSVRMEPVLADFAEVARSVTYQAPAIPIVSTLTGRPAGLGDAGYWVRQIREPVRFADAVAGLTGVTVELGPRPTLAHLVPGRTVAMSEDTAARLWAAGVDLDRTAVLGRPDPRLAAALPTYAFQRRRFWLADTVRAPHIRSTGRLSLRDHPWLRDHAVGGTPLVPGTLLAELAVTAAREAGFPTLTELVVERPLELPDDEPVEVRVLVGDGIEIQAGRDGAWTRHATGTFGPDAGEPEPWPWARTWPPPGAPAADLGELYAGDDYGPAFRGVTAAWRAGDTMYAELRLPVPAGSAGTDLHAALTDAALHPARLFDGAGREPRMPFVFTGVRRWGADAARARVRVTRDPDRPDRIAVAMAGEDGRPLLEIESLTLRPVPRPQFAPSLAPVPVPAGGETPAVLELDFPEPAGPEDVRDQVWHAVQRLRERLGGPGRLVVTTRSAAVAGLVRVAAAEYPGLVGLVAHDGTAESVRALPGAVRVAAAEPEAGVRRGVLGVPRLVRAAAGRDDVSFGSGTVLLTGGTGALAGVLARHLVTAYGIKHLLLVSRQGERSPRASRLRADLGAAVTIRAADTAHRPDVAELLEKADPPVTAVVHAAGVLSDGTIEGLTRDRVDDVLRPKVDAAWHLHELTGDLAAFVLFSSASGLLGNPGQGPYAAGNSFLDDLARRRHEAGQPALSIAWGPLDLAGGMPVTSRSRLRPLTAPEVTAAFDAALRSGEPVIAPLPAVPSPATGPRSAAPARPEAAPALLAGLTGDELIGAAEGLIRTEVAGELGYPDAGLVDLTAAFTDQGLDSVASIQLRTRLVAATGIAMPATVVFDHPTPAALARWIASQHAQPSPPAAAAAVPAVPARSTVPGGSGGEAAAAVPALFHSILAGGRPELALNLLISVSAADLGATGGRAPDPVPLAGSDDGPVLVCLPSYGPFPHLEFQAFARAAGAAVTVVPLPGFASLPARPESLAQLTEVLAGRVAEAAGGRAFVLVGRSSGGHLAHLVADHLERAGDPAAGLVLLDTYENDREHDHLRAALVATGLTRMRTRLDPDAERTLMLAAGTYVRLLHHWRPEPIATPSLLVTAAEPLPGLPATWRAARSVPHTRVEVPGDHFSMLNVHARSTAAAVCSWVATGDLRRAGG</sequence>
<evidence type="ECO:0000256" key="4">
    <source>
        <dbReference type="ARBA" id="ARBA00022679"/>
    </source>
</evidence>
<dbReference type="SUPFAM" id="SSF47336">
    <property type="entry name" value="ACP-like"/>
    <property type="match status" value="1"/>
</dbReference>
<dbReference type="InterPro" id="IPR020802">
    <property type="entry name" value="TesA-like"/>
</dbReference>
<dbReference type="Gene3D" id="3.40.366.10">
    <property type="entry name" value="Malonyl-Coenzyme A Acyl Carrier Protein, domain 2"/>
    <property type="match status" value="1"/>
</dbReference>
<dbReference type="SMART" id="SM00826">
    <property type="entry name" value="PKS_DH"/>
    <property type="match status" value="1"/>
</dbReference>
<feature type="region of interest" description="C-terminal hotdog fold" evidence="6">
    <location>
        <begin position="1433"/>
        <end position="1568"/>
    </location>
</feature>
<dbReference type="InterPro" id="IPR036291">
    <property type="entry name" value="NAD(P)-bd_dom_sf"/>
</dbReference>
<dbReference type="Pfam" id="PF16197">
    <property type="entry name" value="KAsynt_C_assoc"/>
    <property type="match status" value="1"/>
</dbReference>
<dbReference type="EMBL" id="BOMM01000077">
    <property type="protein sequence ID" value="GIE16093.1"/>
    <property type="molecule type" value="Genomic_DNA"/>
</dbReference>
<dbReference type="InterPro" id="IPR016039">
    <property type="entry name" value="Thiolase-like"/>
</dbReference>
<evidence type="ECO:0000256" key="5">
    <source>
        <dbReference type="ARBA" id="ARBA00023315"/>
    </source>
</evidence>
<evidence type="ECO:0000313" key="11">
    <source>
        <dbReference type="Proteomes" id="UP000598174"/>
    </source>
</evidence>
<dbReference type="InterPro" id="IPR050091">
    <property type="entry name" value="PKS_NRPS_Biosynth_Enz"/>
</dbReference>
<gene>
    <name evidence="10" type="ORF">Afe05nite_79330</name>
</gene>
<dbReference type="InterPro" id="IPR025110">
    <property type="entry name" value="AMP-bd_C"/>
</dbReference>
<evidence type="ECO:0000259" key="8">
    <source>
        <dbReference type="PROSITE" id="PS52004"/>
    </source>
</evidence>
<feature type="active site" description="Proton donor; for dehydratase activity" evidence="6">
    <location>
        <position position="1490"/>
    </location>
</feature>
<dbReference type="SUPFAM" id="SSF55048">
    <property type="entry name" value="Probable ACP-binding domain of malonyl-CoA ACP transacylase"/>
    <property type="match status" value="1"/>
</dbReference>
<keyword evidence="2" id="KW-0596">Phosphopantetheine</keyword>
<dbReference type="Gene3D" id="3.10.129.110">
    <property type="entry name" value="Polyketide synthase dehydratase"/>
    <property type="match status" value="1"/>
</dbReference>
<dbReference type="InterPro" id="IPR049551">
    <property type="entry name" value="PKS_DH_C"/>
</dbReference>
<comment type="caution">
    <text evidence="10">The sequence shown here is derived from an EMBL/GenBank/DDBJ whole genome shotgun (WGS) entry which is preliminary data.</text>
</comment>
<dbReference type="InterPro" id="IPR014031">
    <property type="entry name" value="Ketoacyl_synth_C"/>
</dbReference>
<dbReference type="InterPro" id="IPR029058">
    <property type="entry name" value="AB_hydrolase_fold"/>
</dbReference>
<dbReference type="Gene3D" id="3.30.70.3290">
    <property type="match status" value="1"/>
</dbReference>
<dbReference type="Pfam" id="PF02801">
    <property type="entry name" value="Ketoacyl-synt_C"/>
    <property type="match status" value="1"/>
</dbReference>
<protein>
    <recommendedName>
        <fullName evidence="12">Acyl transferase domain-containing protein</fullName>
    </recommendedName>
</protein>
<dbReference type="SMART" id="SM00827">
    <property type="entry name" value="PKS_AT"/>
    <property type="match status" value="1"/>
</dbReference>
<dbReference type="GO" id="GO:0004315">
    <property type="term" value="F:3-oxoacyl-[acyl-carrier-protein] synthase activity"/>
    <property type="evidence" value="ECO:0007669"/>
    <property type="project" value="InterPro"/>
</dbReference>
<evidence type="ECO:0000313" key="10">
    <source>
        <dbReference type="EMBL" id="GIE16093.1"/>
    </source>
</evidence>
<dbReference type="SMART" id="SM00823">
    <property type="entry name" value="PKS_PP"/>
    <property type="match status" value="1"/>
</dbReference>
<dbReference type="InterPro" id="IPR016035">
    <property type="entry name" value="Acyl_Trfase/lysoPLipase"/>
</dbReference>
<evidence type="ECO:0000256" key="2">
    <source>
        <dbReference type="ARBA" id="ARBA00022450"/>
    </source>
</evidence>
<dbReference type="Proteomes" id="UP000598174">
    <property type="component" value="Unassembled WGS sequence"/>
</dbReference>
<dbReference type="Pfam" id="PF00550">
    <property type="entry name" value="PP-binding"/>
    <property type="match status" value="1"/>
</dbReference>
<dbReference type="PROSITE" id="PS00606">
    <property type="entry name" value="KS3_1"/>
    <property type="match status" value="1"/>
</dbReference>
<keyword evidence="4" id="KW-0808">Transferase</keyword>
<dbReference type="InterPro" id="IPR045851">
    <property type="entry name" value="AMP-bd_C_sf"/>
</dbReference>
<feature type="domain" description="Carrier" evidence="7">
    <location>
        <begin position="1941"/>
        <end position="2019"/>
    </location>
</feature>
<dbReference type="InterPro" id="IPR020841">
    <property type="entry name" value="PKS_Beta-ketoAc_synthase_dom"/>
</dbReference>
<dbReference type="SUPFAM" id="SSF51735">
    <property type="entry name" value="NAD(P)-binding Rossmann-fold domains"/>
    <property type="match status" value="2"/>
</dbReference>
<evidence type="ECO:0000259" key="7">
    <source>
        <dbReference type="PROSITE" id="PS50075"/>
    </source>
</evidence>
<dbReference type="InterPro" id="IPR001031">
    <property type="entry name" value="Thioesterase"/>
</dbReference>
<feature type="domain" description="PKS/mFAS DH" evidence="9">
    <location>
        <begin position="1306"/>
        <end position="1568"/>
    </location>
</feature>
<dbReference type="InterPro" id="IPR049552">
    <property type="entry name" value="PKS_DH_N"/>
</dbReference>
<dbReference type="Pfam" id="PF00109">
    <property type="entry name" value="ketoacyl-synt"/>
    <property type="match status" value="1"/>
</dbReference>
<dbReference type="InterPro" id="IPR016036">
    <property type="entry name" value="Malonyl_transacylase_ACP-bd"/>
</dbReference>
<dbReference type="InterPro" id="IPR014043">
    <property type="entry name" value="Acyl_transferase_dom"/>
</dbReference>
<feature type="domain" description="Ketosynthase family 3 (KS3)" evidence="8">
    <location>
        <begin position="486"/>
        <end position="911"/>
    </location>
</feature>
<evidence type="ECO:0000256" key="1">
    <source>
        <dbReference type="ARBA" id="ARBA00001957"/>
    </source>
</evidence>
<keyword evidence="5" id="KW-0012">Acyltransferase</keyword>
<dbReference type="InterPro" id="IPR020845">
    <property type="entry name" value="AMP-binding_CS"/>
</dbReference>
<name>A0A919JAJ4_9ACTN</name>
<dbReference type="Gene3D" id="3.30.300.30">
    <property type="match status" value="1"/>
</dbReference>
<dbReference type="InterPro" id="IPR001227">
    <property type="entry name" value="Ac_transferase_dom_sf"/>
</dbReference>
<feature type="region of interest" description="N-terminal hotdog fold" evidence="6">
    <location>
        <begin position="1306"/>
        <end position="1422"/>
    </location>
</feature>
<dbReference type="CDD" id="cd08956">
    <property type="entry name" value="KR_3_FAS_SDR_x"/>
    <property type="match status" value="1"/>
</dbReference>
<keyword evidence="3" id="KW-0597">Phosphoprotein</keyword>
<dbReference type="GO" id="GO:0031177">
    <property type="term" value="F:phosphopantetheine binding"/>
    <property type="evidence" value="ECO:0007669"/>
    <property type="project" value="InterPro"/>
</dbReference>
<dbReference type="GO" id="GO:0006633">
    <property type="term" value="P:fatty acid biosynthetic process"/>
    <property type="evidence" value="ECO:0007669"/>
    <property type="project" value="InterPro"/>
</dbReference>
<dbReference type="SMART" id="SM00825">
    <property type="entry name" value="PKS_KS"/>
    <property type="match status" value="1"/>
</dbReference>
<evidence type="ECO:0008006" key="12">
    <source>
        <dbReference type="Google" id="ProtNLM"/>
    </source>
</evidence>
<dbReference type="PANTHER" id="PTHR43775">
    <property type="entry name" value="FATTY ACID SYNTHASE"/>
    <property type="match status" value="1"/>
</dbReference>
<dbReference type="PROSITE" id="PS52019">
    <property type="entry name" value="PKS_MFAS_DH"/>
    <property type="match status" value="1"/>
</dbReference>
<proteinExistence type="predicted"/>
<dbReference type="Gene3D" id="1.10.1200.10">
    <property type="entry name" value="ACP-like"/>
    <property type="match status" value="1"/>
</dbReference>
<dbReference type="PANTHER" id="PTHR43775:SF51">
    <property type="entry name" value="INACTIVE PHENOLPHTHIOCEROL SYNTHESIS POLYKETIDE SYNTHASE TYPE I PKS1-RELATED"/>
    <property type="match status" value="1"/>
</dbReference>
<dbReference type="Gene3D" id="3.40.47.10">
    <property type="match status" value="1"/>
</dbReference>
<dbReference type="InterPro" id="IPR036736">
    <property type="entry name" value="ACP-like_sf"/>
</dbReference>
<dbReference type="GO" id="GO:0004312">
    <property type="term" value="F:fatty acid synthase activity"/>
    <property type="evidence" value="ECO:0007669"/>
    <property type="project" value="TreeGrafter"/>
</dbReference>
<dbReference type="PROSITE" id="PS52004">
    <property type="entry name" value="KS3_2"/>
    <property type="match status" value="1"/>
</dbReference>
<accession>A0A919JAJ4</accession>
<dbReference type="SMART" id="SM00822">
    <property type="entry name" value="PKS_KR"/>
    <property type="match status" value="1"/>
</dbReference>
<dbReference type="SUPFAM" id="SSF53901">
    <property type="entry name" value="Thiolase-like"/>
    <property type="match status" value="1"/>
</dbReference>
<dbReference type="InterPro" id="IPR057326">
    <property type="entry name" value="KR_dom"/>
</dbReference>
<organism evidence="10 11">
    <name type="scientific">Paractinoplanes ferrugineus</name>
    <dbReference type="NCBI Taxonomy" id="113564"/>
    <lineage>
        <taxon>Bacteria</taxon>
        <taxon>Bacillati</taxon>
        <taxon>Actinomycetota</taxon>
        <taxon>Actinomycetes</taxon>
        <taxon>Micromonosporales</taxon>
        <taxon>Micromonosporaceae</taxon>
        <taxon>Paractinoplanes</taxon>
    </lineage>
</organism>
<dbReference type="InterPro" id="IPR013968">
    <property type="entry name" value="PKS_KR"/>
</dbReference>
<dbReference type="SMART" id="SM01294">
    <property type="entry name" value="PKS_PP_betabranch"/>
    <property type="match status" value="1"/>
</dbReference>
<dbReference type="Pfam" id="PF13193">
    <property type="entry name" value="AMP-binding_C"/>
    <property type="match status" value="1"/>
</dbReference>
<dbReference type="InterPro" id="IPR000873">
    <property type="entry name" value="AMP-dep_synth/lig_dom"/>
</dbReference>
<dbReference type="Gene3D" id="3.40.50.720">
    <property type="entry name" value="NAD(P)-binding Rossmann-like Domain"/>
    <property type="match status" value="1"/>
</dbReference>
<dbReference type="Pfam" id="PF00501">
    <property type="entry name" value="AMP-binding"/>
    <property type="match status" value="1"/>
</dbReference>
<dbReference type="Gene3D" id="3.40.50.12780">
    <property type="entry name" value="N-terminal domain of ligase-like"/>
    <property type="match status" value="1"/>
</dbReference>
<dbReference type="PROSITE" id="PS50075">
    <property type="entry name" value="CARRIER"/>
    <property type="match status" value="1"/>
</dbReference>
<dbReference type="SUPFAM" id="SSF53474">
    <property type="entry name" value="alpha/beta-Hydrolases"/>
    <property type="match status" value="1"/>
</dbReference>
<dbReference type="InterPro" id="IPR020806">
    <property type="entry name" value="PKS_PP-bd"/>
</dbReference>
<comment type="cofactor">
    <cofactor evidence="1">
        <name>pantetheine 4'-phosphate</name>
        <dbReference type="ChEBI" id="CHEBI:47942"/>
    </cofactor>
</comment>
<dbReference type="InterPro" id="IPR018201">
    <property type="entry name" value="Ketoacyl_synth_AS"/>
</dbReference>
<dbReference type="FunFam" id="3.40.47.10:FF:000019">
    <property type="entry name" value="Polyketide synthase type I"/>
    <property type="match status" value="1"/>
</dbReference>
<dbReference type="SMART" id="SM00824">
    <property type="entry name" value="PKS_TE"/>
    <property type="match status" value="1"/>
</dbReference>
<dbReference type="CDD" id="cd00833">
    <property type="entry name" value="PKS"/>
    <property type="match status" value="1"/>
</dbReference>
<dbReference type="Pfam" id="PF08659">
    <property type="entry name" value="KR"/>
    <property type="match status" value="1"/>
</dbReference>
<dbReference type="SUPFAM" id="SSF52151">
    <property type="entry name" value="FabD/lysophospholipase-like"/>
    <property type="match status" value="1"/>
</dbReference>
<dbReference type="PROSITE" id="PS00455">
    <property type="entry name" value="AMP_BINDING"/>
    <property type="match status" value="1"/>
</dbReference>
<dbReference type="Pfam" id="PF00698">
    <property type="entry name" value="Acyl_transf_1"/>
    <property type="match status" value="1"/>
</dbReference>
<dbReference type="InterPro" id="IPR014030">
    <property type="entry name" value="Ketoacyl_synth_N"/>
</dbReference>
<evidence type="ECO:0000259" key="9">
    <source>
        <dbReference type="PROSITE" id="PS52019"/>
    </source>
</evidence>
<dbReference type="Pfam" id="PF21089">
    <property type="entry name" value="PKS_DH_N"/>
    <property type="match status" value="1"/>
</dbReference>
<reference evidence="10" key="1">
    <citation type="submission" date="2021-01" db="EMBL/GenBank/DDBJ databases">
        <title>Whole genome shotgun sequence of Actinoplanes ferrugineus NBRC 15555.</title>
        <authorList>
            <person name="Komaki H."/>
            <person name="Tamura T."/>
        </authorList>
    </citation>
    <scope>NUCLEOTIDE SEQUENCE</scope>
    <source>
        <strain evidence="10">NBRC 15555</strain>
    </source>
</reference>
<evidence type="ECO:0000256" key="6">
    <source>
        <dbReference type="PROSITE-ProRule" id="PRU01363"/>
    </source>
</evidence>
<keyword evidence="11" id="KW-1185">Reference proteome</keyword>
<dbReference type="InterPro" id="IPR032821">
    <property type="entry name" value="PKS_assoc"/>
</dbReference>
<feature type="active site" description="Proton acceptor; for dehydratase activity" evidence="6">
    <location>
        <position position="1341"/>
    </location>
</feature>
<evidence type="ECO:0000256" key="3">
    <source>
        <dbReference type="ARBA" id="ARBA00022553"/>
    </source>
</evidence>
<dbReference type="InterPro" id="IPR020807">
    <property type="entry name" value="PKS_DH"/>
</dbReference>
<dbReference type="InterPro" id="IPR049900">
    <property type="entry name" value="PKS_mFAS_DH"/>
</dbReference>
<dbReference type="Pfam" id="PF00975">
    <property type="entry name" value="Thioesterase"/>
    <property type="match status" value="1"/>
</dbReference>
<dbReference type="Pfam" id="PF14765">
    <property type="entry name" value="PS-DH"/>
    <property type="match status" value="1"/>
</dbReference>
<dbReference type="InterPro" id="IPR042104">
    <property type="entry name" value="PKS_dehydratase_sf"/>
</dbReference>
<dbReference type="InterPro" id="IPR009081">
    <property type="entry name" value="PP-bd_ACP"/>
</dbReference>
<dbReference type="InterPro" id="IPR042099">
    <property type="entry name" value="ANL_N_sf"/>
</dbReference>
<dbReference type="SUPFAM" id="SSF56801">
    <property type="entry name" value="Acetyl-CoA synthetase-like"/>
    <property type="match status" value="1"/>
</dbReference>